<feature type="compositionally biased region" description="Polar residues" evidence="1">
    <location>
        <begin position="101"/>
        <end position="115"/>
    </location>
</feature>
<dbReference type="OrthoDB" id="432685at2759"/>
<gene>
    <name evidence="2" type="primary">PGA3</name>
    <name evidence="2" type="ORF">SNAT2548_LOCUS21649</name>
</gene>
<dbReference type="EMBL" id="CAJNDS010002259">
    <property type="protein sequence ID" value="CAE7397659.1"/>
    <property type="molecule type" value="Genomic_DNA"/>
</dbReference>
<sequence length="480" mass="51631">MEGARSLQASLGLHRAKIDALRDLEERLNARIARLGELSLSVKTLIDSGPLLLSDLGMDGKDGKDGKDSLPVLPISVESEVSVQATLSNPHCEPQCAGSPKSPSSRRGVNRSVSWVSPDEERPVCAKEDAPRFPPHGHWVPADLLERRASFQGEAAQKLGGRQVQLETKLGNVPCILVEPMGKLLSPDEFISVGVAIVFQEAPHSGSSVEEWAQVLKRTKLLDAGLSVAFPDLGQALLQRKEEGVSGPTESTELAADFQEVFNAILSSTKEDFYILCGKGKGAHHAMDLAARNSAKVVSAILFAPTSPPPSSCQSFPGPVMLVWAQDDKKCPFENAPLWAEQLGCRDDAVAVLRDPSVGGHDLARVLRKDERTATDMLAFVAAVLLVAELPKLKADLADGQNGRKSHVLRLLEELPQHLLTQLMRQQVGMKSEGTEGHADDLAAALLAHVLEQPQAANSIMQALREWINNDMPSGASASE</sequence>
<evidence type="ECO:0000256" key="1">
    <source>
        <dbReference type="SAM" id="MobiDB-lite"/>
    </source>
</evidence>
<evidence type="ECO:0000313" key="2">
    <source>
        <dbReference type="EMBL" id="CAE7397659.1"/>
    </source>
</evidence>
<dbReference type="Proteomes" id="UP000604046">
    <property type="component" value="Unassembled WGS sequence"/>
</dbReference>
<feature type="region of interest" description="Disordered" evidence="1">
    <location>
        <begin position="87"/>
        <end position="115"/>
    </location>
</feature>
<proteinExistence type="predicted"/>
<dbReference type="Gene3D" id="3.40.50.1820">
    <property type="entry name" value="alpha/beta hydrolase"/>
    <property type="match status" value="1"/>
</dbReference>
<organism evidence="2 3">
    <name type="scientific">Symbiodinium natans</name>
    <dbReference type="NCBI Taxonomy" id="878477"/>
    <lineage>
        <taxon>Eukaryota</taxon>
        <taxon>Sar</taxon>
        <taxon>Alveolata</taxon>
        <taxon>Dinophyceae</taxon>
        <taxon>Suessiales</taxon>
        <taxon>Symbiodiniaceae</taxon>
        <taxon>Symbiodinium</taxon>
    </lineage>
</organism>
<evidence type="ECO:0000313" key="3">
    <source>
        <dbReference type="Proteomes" id="UP000604046"/>
    </source>
</evidence>
<comment type="caution">
    <text evidence="2">The sequence shown here is derived from an EMBL/GenBank/DDBJ whole genome shotgun (WGS) entry which is preliminary data.</text>
</comment>
<reference evidence="2" key="1">
    <citation type="submission" date="2021-02" db="EMBL/GenBank/DDBJ databases">
        <authorList>
            <person name="Dougan E. K."/>
            <person name="Rhodes N."/>
            <person name="Thang M."/>
            <person name="Chan C."/>
        </authorList>
    </citation>
    <scope>NUCLEOTIDE SEQUENCE</scope>
</reference>
<accession>A0A812QQ03</accession>
<protein>
    <submittedName>
        <fullName evidence="2">PGA3 protein</fullName>
    </submittedName>
</protein>
<dbReference type="InterPro" id="IPR029058">
    <property type="entry name" value="AB_hydrolase_fold"/>
</dbReference>
<keyword evidence="3" id="KW-1185">Reference proteome</keyword>
<dbReference type="SUPFAM" id="SSF53474">
    <property type="entry name" value="alpha/beta-Hydrolases"/>
    <property type="match status" value="1"/>
</dbReference>
<dbReference type="AlphaFoldDB" id="A0A812QQ03"/>
<name>A0A812QQ03_9DINO</name>